<organism evidence="2">
    <name type="scientific">uncultured Sulfurovum sp</name>
    <dbReference type="NCBI Taxonomy" id="269237"/>
    <lineage>
        <taxon>Bacteria</taxon>
        <taxon>Pseudomonadati</taxon>
        <taxon>Campylobacterota</taxon>
        <taxon>Epsilonproteobacteria</taxon>
        <taxon>Campylobacterales</taxon>
        <taxon>Sulfurovaceae</taxon>
        <taxon>Sulfurovum</taxon>
        <taxon>environmental samples</taxon>
    </lineage>
</organism>
<feature type="transmembrane region" description="Helical" evidence="1">
    <location>
        <begin position="96"/>
        <end position="115"/>
    </location>
</feature>
<keyword evidence="1" id="KW-0472">Membrane</keyword>
<dbReference type="AlphaFoldDB" id="A0A6S6U4Y2"/>
<dbReference type="EMBL" id="CACVAS010000128">
    <property type="protein sequence ID" value="CAA6825317.1"/>
    <property type="molecule type" value="Genomic_DNA"/>
</dbReference>
<feature type="transmembrane region" description="Helical" evidence="1">
    <location>
        <begin position="179"/>
        <end position="199"/>
    </location>
</feature>
<feature type="transmembrane region" description="Helical" evidence="1">
    <location>
        <begin position="150"/>
        <end position="167"/>
    </location>
</feature>
<accession>A0A6S6U4Y2</accession>
<feature type="transmembrane region" description="Helical" evidence="1">
    <location>
        <begin position="54"/>
        <end position="75"/>
    </location>
</feature>
<proteinExistence type="predicted"/>
<name>A0A6S6U4Y2_9BACT</name>
<protein>
    <submittedName>
        <fullName evidence="2">Uncharacterized protein</fullName>
    </submittedName>
</protein>
<evidence type="ECO:0000256" key="1">
    <source>
        <dbReference type="SAM" id="Phobius"/>
    </source>
</evidence>
<sequence>MSEEKVEALKQINEIKNHLIDRQTFFPYNYNATYVWSVIAIVLSFIMASVYEKGIAIGTVVVFVFVTIGFVSEGLMTKKVNKSYDIEDCTIRQRFIMKNFMFMAWFLIALSAVLATYQLYIAVYLSWLFLVSLGYFAVGHVLNIPNFSKVAQFNMVLSIVLLGVGLYQEHLVGIDSNCFRLVQIAVIIGLGVFPSIVAWKQQKAL</sequence>
<gene>
    <name evidence="2" type="ORF">HELGO_WM7087</name>
</gene>
<evidence type="ECO:0000313" key="2">
    <source>
        <dbReference type="EMBL" id="CAA6825317.1"/>
    </source>
</evidence>
<feature type="transmembrane region" description="Helical" evidence="1">
    <location>
        <begin position="121"/>
        <end position="138"/>
    </location>
</feature>
<keyword evidence="1" id="KW-1133">Transmembrane helix</keyword>
<keyword evidence="1" id="KW-0812">Transmembrane</keyword>
<reference evidence="2" key="1">
    <citation type="submission" date="2020-01" db="EMBL/GenBank/DDBJ databases">
        <authorList>
            <person name="Meier V. D."/>
            <person name="Meier V D."/>
        </authorList>
    </citation>
    <scope>NUCLEOTIDE SEQUENCE</scope>
    <source>
        <strain evidence="2">HLG_WM_MAG_01</strain>
    </source>
</reference>
<feature type="transmembrane region" description="Helical" evidence="1">
    <location>
        <begin position="28"/>
        <end position="48"/>
    </location>
</feature>